<reference evidence="1" key="1">
    <citation type="journal article" date="2023" name="DNA Res.">
        <title>Chromosome-level genome assembly of Phrynocephalus forsythii using third-generation DNA sequencing and Hi-C analysis.</title>
        <authorList>
            <person name="Qi Y."/>
            <person name="Zhao W."/>
            <person name="Zhao Y."/>
            <person name="Niu C."/>
            <person name="Cao S."/>
            <person name="Zhang Y."/>
        </authorList>
    </citation>
    <scope>NUCLEOTIDE SEQUENCE</scope>
    <source>
        <tissue evidence="1">Muscle</tissue>
    </source>
</reference>
<organism evidence="1 2">
    <name type="scientific">Phrynocephalus forsythii</name>
    <dbReference type="NCBI Taxonomy" id="171643"/>
    <lineage>
        <taxon>Eukaryota</taxon>
        <taxon>Metazoa</taxon>
        <taxon>Chordata</taxon>
        <taxon>Craniata</taxon>
        <taxon>Vertebrata</taxon>
        <taxon>Euteleostomi</taxon>
        <taxon>Lepidosauria</taxon>
        <taxon>Squamata</taxon>
        <taxon>Bifurcata</taxon>
        <taxon>Unidentata</taxon>
        <taxon>Episquamata</taxon>
        <taxon>Toxicofera</taxon>
        <taxon>Iguania</taxon>
        <taxon>Acrodonta</taxon>
        <taxon>Agamidae</taxon>
        <taxon>Agaminae</taxon>
        <taxon>Phrynocephalus</taxon>
    </lineage>
</organism>
<comment type="caution">
    <text evidence="1">The sequence shown here is derived from an EMBL/GenBank/DDBJ whole genome shotgun (WGS) entry which is preliminary data.</text>
</comment>
<keyword evidence="2" id="KW-1185">Reference proteome</keyword>
<dbReference type="AlphaFoldDB" id="A0A9Q0XJR0"/>
<protein>
    <submittedName>
        <fullName evidence="1">Uncharacterized protein</fullName>
    </submittedName>
</protein>
<dbReference type="EMBL" id="JAPFRF010000011">
    <property type="protein sequence ID" value="KAJ7316073.1"/>
    <property type="molecule type" value="Genomic_DNA"/>
</dbReference>
<evidence type="ECO:0000313" key="1">
    <source>
        <dbReference type="EMBL" id="KAJ7316073.1"/>
    </source>
</evidence>
<sequence>MPALKNKPLEFYASLPGTHQLALRIRCSGERHLAADTRRLWTSYIAAAAAAAARVVPLPRGHNRSVCAFAPILQPSVSRLSFFSRRASALPDVPFTSAPSLRDQFEMQRGFDFKISKKCARPAKLEDGIRSTIPSLSQKLA</sequence>
<accession>A0A9Q0XJR0</accession>
<dbReference type="Proteomes" id="UP001142489">
    <property type="component" value="Unassembled WGS sequence"/>
</dbReference>
<name>A0A9Q0XJR0_9SAUR</name>
<proteinExistence type="predicted"/>
<evidence type="ECO:0000313" key="2">
    <source>
        <dbReference type="Proteomes" id="UP001142489"/>
    </source>
</evidence>
<gene>
    <name evidence="1" type="ORF">JRQ81_002235</name>
</gene>